<evidence type="ECO:0000313" key="3">
    <source>
        <dbReference type="Proteomes" id="UP000199433"/>
    </source>
</evidence>
<accession>A0A1G8Z6Y3</accession>
<dbReference type="InterPro" id="IPR016785">
    <property type="entry name" value="ComGD"/>
</dbReference>
<organism evidence="2 3">
    <name type="scientific">Alkalibacterium thalassium</name>
    <dbReference type="NCBI Taxonomy" id="426701"/>
    <lineage>
        <taxon>Bacteria</taxon>
        <taxon>Bacillati</taxon>
        <taxon>Bacillota</taxon>
        <taxon>Bacilli</taxon>
        <taxon>Lactobacillales</taxon>
        <taxon>Carnobacteriaceae</taxon>
        <taxon>Alkalibacterium</taxon>
    </lineage>
</organism>
<sequence length="148" mass="17057">MTWSMNKEEGMTLIETLLVLTALSIIISIPAVQFSRLKERSETALFFETFQSSVTLMQNYAILNDKWTVIEFRRPLKDISFRVAGERGHPIEHKLSLPDHISLLNDLTEFRFSRGTGHISGHEVIRFRTPEGIVEFAFQLGSGRYEIR</sequence>
<dbReference type="GO" id="GO:0030420">
    <property type="term" value="P:establishment of competence for transformation"/>
    <property type="evidence" value="ECO:0007669"/>
    <property type="project" value="InterPro"/>
</dbReference>
<dbReference type="AlphaFoldDB" id="A0A1G8Z6Y3"/>
<dbReference type="Proteomes" id="UP000199433">
    <property type="component" value="Unassembled WGS sequence"/>
</dbReference>
<dbReference type="EMBL" id="FNFK01000013">
    <property type="protein sequence ID" value="SDK10849.1"/>
    <property type="molecule type" value="Genomic_DNA"/>
</dbReference>
<keyword evidence="1" id="KW-0472">Membrane</keyword>
<dbReference type="STRING" id="426701.SAMN04488098_10137"/>
<keyword evidence="1" id="KW-1133">Transmembrane helix</keyword>
<gene>
    <name evidence="2" type="ORF">SAMN04488098_10137</name>
</gene>
<keyword evidence="1" id="KW-0812">Transmembrane</keyword>
<dbReference type="NCBIfam" id="NF040982">
    <property type="entry name" value="ComGD"/>
    <property type="match status" value="1"/>
</dbReference>
<proteinExistence type="predicted"/>
<dbReference type="PIRSF" id="PIRSF021292">
    <property type="entry name" value="Competence_ComGD"/>
    <property type="match status" value="1"/>
</dbReference>
<protein>
    <submittedName>
        <fullName evidence="2">Competence protein ComGD</fullName>
    </submittedName>
</protein>
<evidence type="ECO:0000313" key="2">
    <source>
        <dbReference type="EMBL" id="SDK10849.1"/>
    </source>
</evidence>
<name>A0A1G8Z6Y3_9LACT</name>
<evidence type="ECO:0000256" key="1">
    <source>
        <dbReference type="SAM" id="Phobius"/>
    </source>
</evidence>
<keyword evidence="3" id="KW-1185">Reference proteome</keyword>
<reference evidence="3" key="1">
    <citation type="submission" date="2016-10" db="EMBL/GenBank/DDBJ databases">
        <authorList>
            <person name="Varghese N."/>
            <person name="Submissions S."/>
        </authorList>
    </citation>
    <scope>NUCLEOTIDE SEQUENCE [LARGE SCALE GENOMIC DNA]</scope>
    <source>
        <strain evidence="3">DSM 19181</strain>
    </source>
</reference>
<feature type="transmembrane region" description="Helical" evidence="1">
    <location>
        <begin position="12"/>
        <end position="32"/>
    </location>
</feature>